<reference evidence="3" key="1">
    <citation type="journal article" date="2019" name="Int. J. Syst. Evol. Microbiol.">
        <title>The Global Catalogue of Microorganisms (GCM) 10K type strain sequencing project: providing services to taxonomists for standard genome sequencing and annotation.</title>
        <authorList>
            <consortium name="The Broad Institute Genomics Platform"/>
            <consortium name="The Broad Institute Genome Sequencing Center for Infectious Disease"/>
            <person name="Wu L."/>
            <person name="Ma J."/>
        </authorList>
    </citation>
    <scope>NUCLEOTIDE SEQUENCE [LARGE SCALE GENOMIC DNA]</scope>
    <source>
        <strain evidence="3">CCUG 43117</strain>
    </source>
</reference>
<sequence>MSRSKRDQRGKRINSEIMGRSTTRIVDGRMIYEAGGEDVGSPAGKLDAKQRVSRQRRLDDKRILRHASEE</sequence>
<dbReference type="RefSeq" id="WP_068204485.1">
    <property type="nucleotide sequence ID" value="NZ_JBHSLU010000017.1"/>
</dbReference>
<dbReference type="EMBL" id="JBHSLU010000017">
    <property type="protein sequence ID" value="MFC5505402.1"/>
    <property type="molecule type" value="Genomic_DNA"/>
</dbReference>
<organism evidence="2 3">
    <name type="scientific">Bosea massiliensis</name>
    <dbReference type="NCBI Taxonomy" id="151419"/>
    <lineage>
        <taxon>Bacteria</taxon>
        <taxon>Pseudomonadati</taxon>
        <taxon>Pseudomonadota</taxon>
        <taxon>Alphaproteobacteria</taxon>
        <taxon>Hyphomicrobiales</taxon>
        <taxon>Boseaceae</taxon>
        <taxon>Bosea</taxon>
    </lineage>
</organism>
<keyword evidence="3" id="KW-1185">Reference proteome</keyword>
<feature type="region of interest" description="Disordered" evidence="1">
    <location>
        <begin position="35"/>
        <end position="70"/>
    </location>
</feature>
<dbReference type="Proteomes" id="UP001596060">
    <property type="component" value="Unassembled WGS sequence"/>
</dbReference>
<feature type="compositionally biased region" description="Basic and acidic residues" evidence="1">
    <location>
        <begin position="46"/>
        <end position="70"/>
    </location>
</feature>
<protein>
    <submittedName>
        <fullName evidence="2">Uncharacterized protein</fullName>
    </submittedName>
</protein>
<proteinExistence type="predicted"/>
<accession>A0ABW0P206</accession>
<gene>
    <name evidence="2" type="ORF">ACFPN9_09040</name>
</gene>
<evidence type="ECO:0000256" key="1">
    <source>
        <dbReference type="SAM" id="MobiDB-lite"/>
    </source>
</evidence>
<comment type="caution">
    <text evidence="2">The sequence shown here is derived from an EMBL/GenBank/DDBJ whole genome shotgun (WGS) entry which is preliminary data.</text>
</comment>
<name>A0ABW0P206_9HYPH</name>
<evidence type="ECO:0000313" key="2">
    <source>
        <dbReference type="EMBL" id="MFC5505402.1"/>
    </source>
</evidence>
<evidence type="ECO:0000313" key="3">
    <source>
        <dbReference type="Proteomes" id="UP001596060"/>
    </source>
</evidence>